<evidence type="ECO:0000313" key="3">
    <source>
        <dbReference type="Proteomes" id="UP000326759"/>
    </source>
</evidence>
<evidence type="ECO:0000313" key="2">
    <source>
        <dbReference type="EMBL" id="KAB7499606.1"/>
    </source>
</evidence>
<organism evidence="2 3">
    <name type="scientific">Armadillidium nasatum</name>
    <dbReference type="NCBI Taxonomy" id="96803"/>
    <lineage>
        <taxon>Eukaryota</taxon>
        <taxon>Metazoa</taxon>
        <taxon>Ecdysozoa</taxon>
        <taxon>Arthropoda</taxon>
        <taxon>Crustacea</taxon>
        <taxon>Multicrustacea</taxon>
        <taxon>Malacostraca</taxon>
        <taxon>Eumalacostraca</taxon>
        <taxon>Peracarida</taxon>
        <taxon>Isopoda</taxon>
        <taxon>Oniscidea</taxon>
        <taxon>Crinocheta</taxon>
        <taxon>Armadillidiidae</taxon>
        <taxon>Armadillidium</taxon>
    </lineage>
</organism>
<protein>
    <recommendedName>
        <fullName evidence="1">CCDC92/74 N-terminal domain-containing protein</fullName>
    </recommendedName>
</protein>
<sequence>FNRGEDVHEAILFLQKEHETILSGLHTQIEDLQKAKCDELTFETHSKAHSVKRRRHFAKESVRVAKRRH</sequence>
<evidence type="ECO:0000259" key="1">
    <source>
        <dbReference type="Pfam" id="PF14916"/>
    </source>
</evidence>
<proteinExistence type="predicted"/>
<reference evidence="2 3" key="1">
    <citation type="journal article" date="2019" name="PLoS Biol.">
        <title>Sex chromosomes control vertical transmission of feminizing Wolbachia symbionts in an isopod.</title>
        <authorList>
            <person name="Becking T."/>
            <person name="Chebbi M.A."/>
            <person name="Giraud I."/>
            <person name="Moumen B."/>
            <person name="Laverre T."/>
            <person name="Caubet Y."/>
            <person name="Peccoud J."/>
            <person name="Gilbert C."/>
            <person name="Cordaux R."/>
        </authorList>
    </citation>
    <scope>NUCLEOTIDE SEQUENCE [LARGE SCALE GENOMIC DNA]</scope>
    <source>
        <strain evidence="2">ANa2</strain>
        <tissue evidence="2">Whole body excluding digestive tract and cuticle</tissue>
    </source>
</reference>
<dbReference type="AlphaFoldDB" id="A0A5N5SZG0"/>
<accession>A0A5N5SZG0</accession>
<dbReference type="OrthoDB" id="2155209at2759"/>
<dbReference type="Proteomes" id="UP000326759">
    <property type="component" value="Unassembled WGS sequence"/>
</dbReference>
<dbReference type="EMBL" id="SEYY01017730">
    <property type="protein sequence ID" value="KAB7499606.1"/>
    <property type="molecule type" value="Genomic_DNA"/>
</dbReference>
<dbReference type="Pfam" id="PF14916">
    <property type="entry name" value="CCDC92"/>
    <property type="match status" value="1"/>
</dbReference>
<name>A0A5N5SZG0_9CRUS</name>
<dbReference type="InterPro" id="IPR039496">
    <property type="entry name" value="CCDC92/74_N"/>
</dbReference>
<feature type="domain" description="CCDC92/74 N-terminal" evidence="1">
    <location>
        <begin position="5"/>
        <end position="46"/>
    </location>
</feature>
<comment type="caution">
    <text evidence="2">The sequence shown here is derived from an EMBL/GenBank/DDBJ whole genome shotgun (WGS) entry which is preliminary data.</text>
</comment>
<feature type="non-terminal residue" evidence="2">
    <location>
        <position position="1"/>
    </location>
</feature>
<gene>
    <name evidence="2" type="ORF">Anas_08000</name>
</gene>
<keyword evidence="3" id="KW-1185">Reference proteome</keyword>